<proteinExistence type="inferred from homology"/>
<name>A0A061QP85_9CHLO</name>
<keyword evidence="2" id="KW-0808">Transferase</keyword>
<evidence type="ECO:0000256" key="2">
    <source>
        <dbReference type="ARBA" id="ARBA00022679"/>
    </source>
</evidence>
<dbReference type="EMBL" id="GBEZ01003212">
    <property type="protein sequence ID" value="JAC81909.1"/>
    <property type="molecule type" value="Transcribed_RNA"/>
</dbReference>
<keyword evidence="3" id="KW-0732">Signal</keyword>
<organism evidence="5">
    <name type="scientific">Tetraselmis sp. GSL018</name>
    <dbReference type="NCBI Taxonomy" id="582737"/>
    <lineage>
        <taxon>Eukaryota</taxon>
        <taxon>Viridiplantae</taxon>
        <taxon>Chlorophyta</taxon>
        <taxon>core chlorophytes</taxon>
        <taxon>Chlorodendrophyceae</taxon>
        <taxon>Chlorodendrales</taxon>
        <taxon>Chlorodendraceae</taxon>
        <taxon>Tetraselmis</taxon>
    </lineage>
</organism>
<evidence type="ECO:0000256" key="1">
    <source>
        <dbReference type="ARBA" id="ARBA00010118"/>
    </source>
</evidence>
<feature type="domain" description="Glycosyl transferase CAP10" evidence="4">
    <location>
        <begin position="114"/>
        <end position="297"/>
    </location>
</feature>
<reference evidence="5" key="1">
    <citation type="submission" date="2014-05" db="EMBL/GenBank/DDBJ databases">
        <title>The transcriptome of the halophilic microalga Tetraselmis sp. GSL018 isolated from the Great Salt Lake, Utah.</title>
        <authorList>
            <person name="Jinkerson R.E."/>
            <person name="D'Adamo S."/>
            <person name="Posewitz M.C."/>
        </authorList>
    </citation>
    <scope>NUCLEOTIDE SEQUENCE</scope>
    <source>
        <strain evidence="5">GSL018</strain>
    </source>
</reference>
<sequence length="312" mass="35911">MDVFVICLVVVVLVLKSVVYCTAQSSVITCQISRSVVSCGGRVPEGFRNKKRDMELMLSSSISTLSDLSLSIPDCTFKINLGSGGSFNEDELCIARRVQSMRCVMVPNPYFGDLRVWEASQKLLMKQNVPWDAKYNKVFYRGRCARGSESRFKLMCLQNSRLDVAWLKKGLSAECLQLFTNNQSTLNQHLVKSGHQYAEEHFSKYKFLVRLPGSSGGSYSRHLNYLWNKGAIVLLWESPVQEWYYKYLEENVTHITVNENSIVDTVERCLRLHRTEQLKFVQAAHSVFQRYLSRHAIALEWYRILLEHSVKL</sequence>
<dbReference type="AlphaFoldDB" id="A0A061QP85"/>
<dbReference type="PANTHER" id="PTHR12203:SF35">
    <property type="entry name" value="PROTEIN O-GLUCOSYLTRANSFERASE 1"/>
    <property type="match status" value="1"/>
</dbReference>
<evidence type="ECO:0000256" key="3">
    <source>
        <dbReference type="SAM" id="SignalP"/>
    </source>
</evidence>
<dbReference type="EMBL" id="GBEZ01026993">
    <property type="protein sequence ID" value="JAC60265.1"/>
    <property type="molecule type" value="Transcribed_RNA"/>
</dbReference>
<feature type="signal peptide" evidence="3">
    <location>
        <begin position="1"/>
        <end position="23"/>
    </location>
</feature>
<evidence type="ECO:0000313" key="5">
    <source>
        <dbReference type="EMBL" id="JAC60265.1"/>
    </source>
</evidence>
<evidence type="ECO:0000259" key="4">
    <source>
        <dbReference type="Pfam" id="PF05686"/>
    </source>
</evidence>
<dbReference type="Pfam" id="PF05686">
    <property type="entry name" value="Glyco_transf_90"/>
    <property type="match status" value="1"/>
</dbReference>
<dbReference type="InterPro" id="IPR006598">
    <property type="entry name" value="CAP10"/>
</dbReference>
<feature type="chain" id="PRO_5007370646" description="Glycosyl transferase CAP10 domain-containing protein" evidence="3">
    <location>
        <begin position="24"/>
        <end position="312"/>
    </location>
</feature>
<dbReference type="PANTHER" id="PTHR12203">
    <property type="entry name" value="KDEL LYS-ASP-GLU-LEU CONTAINING - RELATED"/>
    <property type="match status" value="1"/>
</dbReference>
<evidence type="ECO:0000313" key="6">
    <source>
        <dbReference type="EMBL" id="JAC81909.1"/>
    </source>
</evidence>
<protein>
    <recommendedName>
        <fullName evidence="4">Glycosyl transferase CAP10 domain-containing protein</fullName>
    </recommendedName>
</protein>
<accession>A0A061QP85</accession>
<dbReference type="GO" id="GO:0016740">
    <property type="term" value="F:transferase activity"/>
    <property type="evidence" value="ECO:0007669"/>
    <property type="project" value="UniProtKB-KW"/>
</dbReference>
<comment type="similarity">
    <text evidence="1">Belongs to the glycosyltransferase 90 family.</text>
</comment>
<dbReference type="InterPro" id="IPR051091">
    <property type="entry name" value="O-Glucosyltr/Glycosyltrsf_90"/>
</dbReference>
<gene>
    <name evidence="5" type="ORF">TSPGSL018_29396</name>
    <name evidence="6" type="ORF">TSPGSL018_6881</name>
</gene>